<name>A0A936ZW54_9FLAO</name>
<gene>
    <name evidence="2" type="ORF">JJQ60_17845</name>
</gene>
<evidence type="ECO:0000313" key="2">
    <source>
        <dbReference type="EMBL" id="MBL0685402.1"/>
    </source>
</evidence>
<keyword evidence="1" id="KW-1133">Transmembrane helix</keyword>
<feature type="transmembrane region" description="Helical" evidence="1">
    <location>
        <begin position="32"/>
        <end position="49"/>
    </location>
</feature>
<dbReference type="Pfam" id="PF10067">
    <property type="entry name" value="DUF2306"/>
    <property type="match status" value="1"/>
</dbReference>
<keyword evidence="1" id="KW-0472">Membrane</keyword>
<feature type="transmembrane region" description="Helical" evidence="1">
    <location>
        <begin position="129"/>
        <end position="149"/>
    </location>
</feature>
<accession>A0A936ZW54</accession>
<sequence length="189" mass="22355">MFRITVQYFPINFDVAFLRIKQQYIHFAHYRIAFYTHVIFSVFSLFAGFTQFSKTIRTKYTRIHRIAGWIYLVSILVFAAPSGLVIGYYANGGFWSQLAFCLLAVGWFWFSLQAILALRQKEYQKHQIFMIRSFALTLSAITLRLWKYLIVLVFQPRPMDVYQIVAWLGWVLNLIIAEIIILKYIKNKA</sequence>
<feature type="transmembrane region" description="Helical" evidence="1">
    <location>
        <begin position="161"/>
        <end position="185"/>
    </location>
</feature>
<feature type="transmembrane region" description="Helical" evidence="1">
    <location>
        <begin position="95"/>
        <end position="117"/>
    </location>
</feature>
<evidence type="ECO:0000313" key="3">
    <source>
        <dbReference type="Proteomes" id="UP000651057"/>
    </source>
</evidence>
<dbReference type="EMBL" id="JAERQJ010000008">
    <property type="protein sequence ID" value="MBL0685402.1"/>
    <property type="molecule type" value="Genomic_DNA"/>
</dbReference>
<dbReference type="AlphaFoldDB" id="A0A936ZW54"/>
<dbReference type="RefSeq" id="WP_201923472.1">
    <property type="nucleotide sequence ID" value="NZ_BAABAX010000002.1"/>
</dbReference>
<dbReference type="InterPro" id="IPR018750">
    <property type="entry name" value="DUF2306_membrane"/>
</dbReference>
<proteinExistence type="predicted"/>
<dbReference type="Proteomes" id="UP000651057">
    <property type="component" value="Unassembled WGS sequence"/>
</dbReference>
<protein>
    <submittedName>
        <fullName evidence="2">DUF2306 domain-containing protein</fullName>
    </submittedName>
</protein>
<organism evidence="2 3">
    <name type="scientific">Aquimarina mytili</name>
    <dbReference type="NCBI Taxonomy" id="874423"/>
    <lineage>
        <taxon>Bacteria</taxon>
        <taxon>Pseudomonadati</taxon>
        <taxon>Bacteroidota</taxon>
        <taxon>Flavobacteriia</taxon>
        <taxon>Flavobacteriales</taxon>
        <taxon>Flavobacteriaceae</taxon>
        <taxon>Aquimarina</taxon>
    </lineage>
</organism>
<evidence type="ECO:0000256" key="1">
    <source>
        <dbReference type="SAM" id="Phobius"/>
    </source>
</evidence>
<keyword evidence="1" id="KW-0812">Transmembrane</keyword>
<comment type="caution">
    <text evidence="2">The sequence shown here is derived from an EMBL/GenBank/DDBJ whole genome shotgun (WGS) entry which is preliminary data.</text>
</comment>
<reference evidence="2" key="1">
    <citation type="submission" date="2021-01" db="EMBL/GenBank/DDBJ databases">
        <authorList>
            <person name="Zhong Y.L."/>
        </authorList>
    </citation>
    <scope>NUCLEOTIDE SEQUENCE</scope>
    <source>
        <strain evidence="2">KCTC 23302</strain>
    </source>
</reference>
<feature type="transmembrane region" description="Helical" evidence="1">
    <location>
        <begin position="69"/>
        <end position="89"/>
    </location>
</feature>
<keyword evidence="3" id="KW-1185">Reference proteome</keyword>